<dbReference type="PANTHER" id="PTHR43822">
    <property type="entry name" value="HOMOACONITASE, MITOCHONDRIAL-RELATED"/>
    <property type="match status" value="1"/>
</dbReference>
<dbReference type="SUPFAM" id="SSF53732">
    <property type="entry name" value="Aconitase iron-sulfur domain"/>
    <property type="match status" value="1"/>
</dbReference>
<keyword evidence="6" id="KW-0432">Leucine biosynthesis</keyword>
<evidence type="ECO:0000256" key="3">
    <source>
        <dbReference type="ARBA" id="ARBA00023004"/>
    </source>
</evidence>
<keyword evidence="5 6" id="KW-0456">Lyase</keyword>
<evidence type="ECO:0000256" key="2">
    <source>
        <dbReference type="ARBA" id="ARBA00022723"/>
    </source>
</evidence>
<keyword evidence="6" id="KW-0028">Amino-acid biosynthesis</keyword>
<dbReference type="PROSITE" id="PS00450">
    <property type="entry name" value="ACONITASE_1"/>
    <property type="match status" value="1"/>
</dbReference>
<keyword evidence="3 6" id="KW-0408">Iron</keyword>
<comment type="function">
    <text evidence="6">Catalyzes the isomerization between 2-isopropylmalate and 3-isopropylmalate, via the formation of 2-isopropylmaleate.</text>
</comment>
<dbReference type="EC" id="4.2.1.33" evidence="6"/>
<name>H9BX80_9ARCH</name>
<dbReference type="Pfam" id="PF00330">
    <property type="entry name" value="Aconitase"/>
    <property type="match status" value="1"/>
</dbReference>
<dbReference type="InterPro" id="IPR011826">
    <property type="entry name" value="HAcnase/IPMdehydase_lsu_prok"/>
</dbReference>
<dbReference type="UniPathway" id="UPA00048">
    <property type="reaction ID" value="UER00071"/>
</dbReference>
<keyword evidence="2 6" id="KW-0479">Metal-binding</keyword>
<comment type="catalytic activity">
    <reaction evidence="6">
        <text>(2R,3S)-3-isopropylmalate = (2S)-2-isopropylmalate</text>
        <dbReference type="Rhea" id="RHEA:32287"/>
        <dbReference type="ChEBI" id="CHEBI:1178"/>
        <dbReference type="ChEBI" id="CHEBI:35121"/>
        <dbReference type="EC" id="4.2.1.33"/>
    </reaction>
</comment>
<proteinExistence type="inferred from homology"/>
<dbReference type="GO" id="GO:0051539">
    <property type="term" value="F:4 iron, 4 sulfur cluster binding"/>
    <property type="evidence" value="ECO:0007669"/>
    <property type="project" value="UniProtKB-KW"/>
</dbReference>
<evidence type="ECO:0000313" key="8">
    <source>
        <dbReference type="EMBL" id="AFD03402.1"/>
    </source>
</evidence>
<dbReference type="GO" id="GO:0003861">
    <property type="term" value="F:3-isopropylmalate dehydratase activity"/>
    <property type="evidence" value="ECO:0007669"/>
    <property type="project" value="UniProtKB-UniRule"/>
</dbReference>
<evidence type="ECO:0000256" key="4">
    <source>
        <dbReference type="ARBA" id="ARBA00023014"/>
    </source>
</evidence>
<evidence type="ECO:0000259" key="7">
    <source>
        <dbReference type="Pfam" id="PF00330"/>
    </source>
</evidence>
<keyword evidence="1 6" id="KW-0004">4Fe-4S</keyword>
<dbReference type="CDD" id="cd01583">
    <property type="entry name" value="IPMI"/>
    <property type="match status" value="1"/>
</dbReference>
<dbReference type="NCBIfam" id="NF001614">
    <property type="entry name" value="PRK00402.1"/>
    <property type="match status" value="1"/>
</dbReference>
<feature type="domain" description="Aconitase/3-isopropylmalate dehydratase large subunit alpha/beta/alpha" evidence="7">
    <location>
        <begin position="13"/>
        <end position="417"/>
    </location>
</feature>
<dbReference type="InterPro" id="IPR018136">
    <property type="entry name" value="Aconitase_4Fe-4S_BS"/>
</dbReference>
<dbReference type="InterPro" id="IPR036008">
    <property type="entry name" value="Aconitase_4Fe-4S_dom"/>
</dbReference>
<feature type="binding site" evidence="6">
    <location>
        <position position="366"/>
    </location>
    <ligand>
        <name>[4Fe-4S] cluster</name>
        <dbReference type="ChEBI" id="CHEBI:49883"/>
    </ligand>
</feature>
<dbReference type="NCBIfam" id="TIGR02086">
    <property type="entry name" value="IPMI_arch"/>
    <property type="match status" value="1"/>
</dbReference>
<dbReference type="HAMAP" id="MF_01027">
    <property type="entry name" value="LeuC_type2"/>
    <property type="match status" value="1"/>
</dbReference>
<comment type="cofactor">
    <cofactor evidence="6">
        <name>[4Fe-4S] cluster</name>
        <dbReference type="ChEBI" id="CHEBI:49883"/>
    </cofactor>
    <text evidence="6">Binds 1 [4Fe-4S] cluster per subunit.</text>
</comment>
<dbReference type="PRINTS" id="PR00415">
    <property type="entry name" value="ACONITASE"/>
</dbReference>
<gene>
    <name evidence="6" type="primary">leuC</name>
</gene>
<reference evidence="8" key="1">
    <citation type="submission" date="2011-11" db="EMBL/GenBank/DDBJ databases">
        <title>Construction and analysis of a metagenome of deep-sea sediment.</title>
        <authorList>
            <person name="Huo Y.-Y."/>
            <person name="Cheng H."/>
            <person name="Wu M."/>
        </authorList>
    </citation>
    <scope>NUCLEOTIDE SEQUENCE</scope>
</reference>
<dbReference type="GO" id="GO:0046872">
    <property type="term" value="F:metal ion binding"/>
    <property type="evidence" value="ECO:0007669"/>
    <property type="project" value="UniProtKB-KW"/>
</dbReference>
<dbReference type="InterPro" id="IPR006251">
    <property type="entry name" value="Homoacnase/IPMdehydase_lsu"/>
</dbReference>
<accession>H9BX80</accession>
<keyword evidence="4 6" id="KW-0411">Iron-sulfur</keyword>
<dbReference type="InterPro" id="IPR033941">
    <property type="entry name" value="IPMI_cat"/>
</dbReference>
<dbReference type="PANTHER" id="PTHR43822:SF16">
    <property type="entry name" value="3-ISOPROPYLMALATE DEHYDRATASE LARGE SUBUNIT 2"/>
    <property type="match status" value="1"/>
</dbReference>
<comment type="subunit">
    <text evidence="6">Heterodimer of LeuC and LeuD.</text>
</comment>
<keyword evidence="6" id="KW-0100">Branched-chain amino acid biosynthesis</keyword>
<dbReference type="InterPro" id="IPR001030">
    <property type="entry name" value="Acoase/IPM_deHydtase_lsu_aba"/>
</dbReference>
<dbReference type="AlphaFoldDB" id="H9BX80"/>
<organism evidence="8">
    <name type="scientific">uncultured archaeon W5-61a</name>
    <dbReference type="NCBI Taxonomy" id="1131008"/>
    <lineage>
        <taxon>Archaea</taxon>
        <taxon>environmental samples</taxon>
    </lineage>
</organism>
<dbReference type="EMBL" id="JQ085825">
    <property type="protein sequence ID" value="AFD03402.1"/>
    <property type="molecule type" value="Genomic_DNA"/>
</dbReference>
<dbReference type="GO" id="GO:0009098">
    <property type="term" value="P:L-leucine biosynthetic process"/>
    <property type="evidence" value="ECO:0007669"/>
    <property type="project" value="UniProtKB-UniRule"/>
</dbReference>
<evidence type="ECO:0000256" key="6">
    <source>
        <dbReference type="HAMAP-Rule" id="MF_01027"/>
    </source>
</evidence>
<comment type="similarity">
    <text evidence="6">Belongs to the aconitase/IPM isomerase family. LeuC type 2 subfamily.</text>
</comment>
<dbReference type="Gene3D" id="3.30.499.10">
    <property type="entry name" value="Aconitase, domain 3"/>
    <property type="match status" value="2"/>
</dbReference>
<feature type="binding site" evidence="6">
    <location>
        <position position="306"/>
    </location>
    <ligand>
        <name>[4Fe-4S] cluster</name>
        <dbReference type="ChEBI" id="CHEBI:49883"/>
    </ligand>
</feature>
<feature type="binding site" evidence="6">
    <location>
        <position position="369"/>
    </location>
    <ligand>
        <name>[4Fe-4S] cluster</name>
        <dbReference type="ChEBI" id="CHEBI:49883"/>
    </ligand>
</feature>
<evidence type="ECO:0000256" key="5">
    <source>
        <dbReference type="ARBA" id="ARBA00023239"/>
    </source>
</evidence>
<evidence type="ECO:0000256" key="1">
    <source>
        <dbReference type="ARBA" id="ARBA00022485"/>
    </source>
</evidence>
<sequence>MEGMIIMGMTMTEKIIASHAGLEEVKPGQLVTAKVDKIMAHDITGPPAFNELRKHNLESSVEPGRIALVLDHIVPPKDIDSTLNCMAVRDFAKEKGIDDFFDIGRGGIAHNVLPEEGLVVPGDLVIGADSHTCTYGALGCFSTGMGHTDIAAAMVLGETWLRVPESMLFTYNGKLGKYVSGKDMILATIGKISVNGADYKAMEFIGSAIDALPMEQRFTMTNMVIECGGKNGLMRIDQATREYVNARTKRDYEEYVSDDDVKYESYHEFDASAIEPLVAKPFSPDNVSPVADVKDVKVDQVFIGSCTNGWLDDLRQASYILEGEKLAKGLRLIVIPATMGIYQKALKEGILDAFIDAGGVVSPSTCGPCPGLHQGVMGPNEVGVFTTNRNFRGRTGHPDAQIYLASPYTAAATAIMGTITDPREI</sequence>
<protein>
    <recommendedName>
        <fullName evidence="6">3-isopropylmalate dehydratase large subunit</fullName>
        <ecNumber evidence="6">4.2.1.33</ecNumber>
    </recommendedName>
    <alternativeName>
        <fullName evidence="6">Alpha-IPM isomerase</fullName>
        <shortName evidence="6">IPMI</shortName>
    </alternativeName>
    <alternativeName>
        <fullName evidence="6">Isopropylmalate isomerase</fullName>
    </alternativeName>
</protein>
<dbReference type="InterPro" id="IPR050067">
    <property type="entry name" value="IPM_dehydratase_rel_enz"/>
</dbReference>
<dbReference type="InterPro" id="IPR015931">
    <property type="entry name" value="Acnase/IPM_dHydase_lsu_aba_1/3"/>
</dbReference>
<comment type="pathway">
    <text evidence="6">Amino-acid biosynthesis; L-leucine biosynthesis; L-leucine from 3-methyl-2-oxobutanoate: step 2/4.</text>
</comment>
<dbReference type="NCBIfam" id="TIGR01343">
    <property type="entry name" value="hacA_fam"/>
    <property type="match status" value="1"/>
</dbReference>